<feature type="compositionally biased region" description="Basic and acidic residues" evidence="2">
    <location>
        <begin position="55"/>
        <end position="77"/>
    </location>
</feature>
<dbReference type="Gene3D" id="1.10.30.10">
    <property type="entry name" value="High mobility group box domain"/>
    <property type="match status" value="1"/>
</dbReference>
<dbReference type="Pfam" id="PF00505">
    <property type="entry name" value="HMG_box"/>
    <property type="match status" value="1"/>
</dbReference>
<dbReference type="PROSITE" id="PS50118">
    <property type="entry name" value="HMG_BOX_2"/>
    <property type="match status" value="1"/>
</dbReference>
<evidence type="ECO:0000313" key="5">
    <source>
        <dbReference type="Proteomes" id="UP001497516"/>
    </source>
</evidence>
<evidence type="ECO:0000256" key="2">
    <source>
        <dbReference type="SAM" id="MobiDB-lite"/>
    </source>
</evidence>
<keyword evidence="1" id="KW-0539">Nucleus</keyword>
<dbReference type="InterPro" id="IPR036910">
    <property type="entry name" value="HMG_box_dom_sf"/>
</dbReference>
<proteinExistence type="predicted"/>
<accession>A0AAV2G7Z8</accession>
<feature type="domain" description="HMG box" evidence="3">
    <location>
        <begin position="108"/>
        <end position="147"/>
    </location>
</feature>
<feature type="region of interest" description="Disordered" evidence="2">
    <location>
        <begin position="54"/>
        <end position="77"/>
    </location>
</feature>
<dbReference type="GO" id="GO:0005634">
    <property type="term" value="C:nucleus"/>
    <property type="evidence" value="ECO:0007669"/>
    <property type="project" value="UniProtKB-UniRule"/>
</dbReference>
<evidence type="ECO:0000256" key="1">
    <source>
        <dbReference type="PROSITE-ProRule" id="PRU00267"/>
    </source>
</evidence>
<dbReference type="PANTHER" id="PTHR46912:SF1">
    <property type="entry name" value="HIGH MOBILITY GROUP B PROTEIN 13"/>
    <property type="match status" value="1"/>
</dbReference>
<dbReference type="Proteomes" id="UP001497516">
    <property type="component" value="Chromosome 8"/>
</dbReference>
<dbReference type="PANTHER" id="PTHR46912">
    <property type="entry name" value="HIGH MOBILITY GROUP B PROTEIN 13"/>
    <property type="match status" value="1"/>
</dbReference>
<sequence>MFLSPPPISLMECRLLPREFQRNSPSPHCRCASPKPFLPPSMASSVVDLVTAAPRKPDLQQRPSRREMKSDDGSLKSGDEVSIMEVRECGLTLHLLSVLMAGVGFDWQVAKITGEEWKNLTEKKKAPYEEMAKKNKEKYLIKMEAYKLKKDEEGLVHGDNFGGKRMRKLTQRRAVDYTSTAVRY</sequence>
<dbReference type="EMBL" id="OZ034821">
    <property type="protein sequence ID" value="CAL1406412.1"/>
    <property type="molecule type" value="Genomic_DNA"/>
</dbReference>
<feature type="DNA-binding region" description="HMG box" evidence="1">
    <location>
        <begin position="108"/>
        <end position="147"/>
    </location>
</feature>
<evidence type="ECO:0000259" key="3">
    <source>
        <dbReference type="PROSITE" id="PS50118"/>
    </source>
</evidence>
<dbReference type="GO" id="GO:0003677">
    <property type="term" value="F:DNA binding"/>
    <property type="evidence" value="ECO:0007669"/>
    <property type="project" value="UniProtKB-UniRule"/>
</dbReference>
<dbReference type="InterPro" id="IPR009071">
    <property type="entry name" value="HMG_box_dom"/>
</dbReference>
<keyword evidence="1" id="KW-0238">DNA-binding</keyword>
<organism evidence="4 5">
    <name type="scientific">Linum trigynum</name>
    <dbReference type="NCBI Taxonomy" id="586398"/>
    <lineage>
        <taxon>Eukaryota</taxon>
        <taxon>Viridiplantae</taxon>
        <taxon>Streptophyta</taxon>
        <taxon>Embryophyta</taxon>
        <taxon>Tracheophyta</taxon>
        <taxon>Spermatophyta</taxon>
        <taxon>Magnoliopsida</taxon>
        <taxon>eudicotyledons</taxon>
        <taxon>Gunneridae</taxon>
        <taxon>Pentapetalae</taxon>
        <taxon>rosids</taxon>
        <taxon>fabids</taxon>
        <taxon>Malpighiales</taxon>
        <taxon>Linaceae</taxon>
        <taxon>Linum</taxon>
    </lineage>
</organism>
<dbReference type="SUPFAM" id="SSF47095">
    <property type="entry name" value="HMG-box"/>
    <property type="match status" value="1"/>
</dbReference>
<name>A0AAV2G7Z8_9ROSI</name>
<gene>
    <name evidence="4" type="ORF">LTRI10_LOCUS46139</name>
</gene>
<dbReference type="InterPro" id="IPR044601">
    <property type="entry name" value="HMGB6/HMGB13"/>
</dbReference>
<keyword evidence="5" id="KW-1185">Reference proteome</keyword>
<reference evidence="4 5" key="1">
    <citation type="submission" date="2024-04" db="EMBL/GenBank/DDBJ databases">
        <authorList>
            <person name="Fracassetti M."/>
        </authorList>
    </citation>
    <scope>NUCLEOTIDE SEQUENCE [LARGE SCALE GENOMIC DNA]</scope>
</reference>
<protein>
    <recommendedName>
        <fullName evidence="3">HMG box domain-containing protein</fullName>
    </recommendedName>
</protein>
<dbReference type="AlphaFoldDB" id="A0AAV2G7Z8"/>
<evidence type="ECO:0000313" key="4">
    <source>
        <dbReference type="EMBL" id="CAL1406412.1"/>
    </source>
</evidence>